<feature type="region of interest" description="Disordered" evidence="1">
    <location>
        <begin position="254"/>
        <end position="338"/>
    </location>
</feature>
<keyword evidence="2" id="KW-0472">Membrane</keyword>
<dbReference type="EMBL" id="CYXM01000003">
    <property type="protein sequence ID" value="CUM87297.1"/>
    <property type="molecule type" value="Genomic_DNA"/>
</dbReference>
<dbReference type="RefSeq" id="WP_055237610.1">
    <property type="nucleotide sequence ID" value="NZ_CYXM01000003.1"/>
</dbReference>
<dbReference type="OrthoDB" id="1690999at2"/>
<dbReference type="Gene3D" id="2.30.30.40">
    <property type="entry name" value="SH3 Domains"/>
    <property type="match status" value="1"/>
</dbReference>
<evidence type="ECO:0008006" key="5">
    <source>
        <dbReference type="Google" id="ProtNLM"/>
    </source>
</evidence>
<proteinExistence type="predicted"/>
<evidence type="ECO:0000256" key="2">
    <source>
        <dbReference type="SAM" id="Phobius"/>
    </source>
</evidence>
<name>A0A173SBW8_9FIRM</name>
<protein>
    <recommendedName>
        <fullName evidence="5">SH3 domain-containing protein</fullName>
    </recommendedName>
</protein>
<dbReference type="AlphaFoldDB" id="A0A173SBW8"/>
<keyword evidence="2" id="KW-1133">Transmembrane helix</keyword>
<organism evidence="3 4">
    <name type="scientific">Agathobacter rectalis</name>
    <dbReference type="NCBI Taxonomy" id="39491"/>
    <lineage>
        <taxon>Bacteria</taxon>
        <taxon>Bacillati</taxon>
        <taxon>Bacillota</taxon>
        <taxon>Clostridia</taxon>
        <taxon>Lachnospirales</taxon>
        <taxon>Lachnospiraceae</taxon>
        <taxon>Agathobacter</taxon>
    </lineage>
</organism>
<evidence type="ECO:0000313" key="4">
    <source>
        <dbReference type="Proteomes" id="UP000095673"/>
    </source>
</evidence>
<feature type="transmembrane region" description="Helical" evidence="2">
    <location>
        <begin position="23"/>
        <end position="44"/>
    </location>
</feature>
<dbReference type="Proteomes" id="UP000095673">
    <property type="component" value="Unassembled WGS sequence"/>
</dbReference>
<feature type="compositionally biased region" description="Low complexity" evidence="1">
    <location>
        <begin position="258"/>
        <end position="330"/>
    </location>
</feature>
<reference evidence="3 4" key="1">
    <citation type="submission" date="2015-09" db="EMBL/GenBank/DDBJ databases">
        <authorList>
            <consortium name="Pathogen Informatics"/>
        </authorList>
    </citation>
    <scope>NUCLEOTIDE SEQUENCE [LARGE SCALE GENOMIC DNA]</scope>
    <source>
        <strain evidence="3 4">2789STDY5834968</strain>
    </source>
</reference>
<evidence type="ECO:0000256" key="1">
    <source>
        <dbReference type="SAM" id="MobiDB-lite"/>
    </source>
</evidence>
<keyword evidence="2" id="KW-0812">Transmembrane</keyword>
<gene>
    <name evidence="3" type="ORF">ERS852580_00942</name>
</gene>
<evidence type="ECO:0000313" key="3">
    <source>
        <dbReference type="EMBL" id="CUM87297.1"/>
    </source>
</evidence>
<sequence length="403" mass="43979">MKDFFNKETLDNIKQFCAENKKYVGVAGVLVGLILILIVVVAGGNNGRHSNTEAGSQTEISVKDFEFEKDYTNDAKDDISTLLADYYKAYVGDDLDTLGKLATPMSDNEKSYIGVVSQYYESVNDITPYTKNGLKKGTYFVSVKNSIKFTGVDTQAPTLDFFYIETGNDGKLFINNVYSNFNRTYCENELDDDIMELISKYTASSEFADLHEEVQKAYEQAVGSDANLKTMLETTLTGAIKQWYTSSGIANLKKSDADTQTTEADTQQADDASQSGDQQTTDANAGQTADQQTTDANAGQTTDQQTTDANAGQTTDQQTTDTNAANQQTAEQPQAPAEYQVVTKDVVKVRDGASTDAKELGLLKEQVTLTAYGTEGDWTIVSYSAGTNGRAYIKTENLQTVGQ</sequence>
<accession>A0A173SBW8</accession>